<accession>A0AAW2Q604</accession>
<dbReference type="PANTHER" id="PTHR33076">
    <property type="entry name" value="NON-SPECIFIC LIPID-TRANSFER PROTEIN 2-RELATED"/>
    <property type="match status" value="1"/>
</dbReference>
<dbReference type="SUPFAM" id="SSF47699">
    <property type="entry name" value="Bifunctional inhibitor/lipid-transfer protein/seed storage 2S albumin"/>
    <property type="match status" value="1"/>
</dbReference>
<evidence type="ECO:0000256" key="5">
    <source>
        <dbReference type="SAM" id="MobiDB-lite"/>
    </source>
</evidence>
<dbReference type="CDD" id="cd01960">
    <property type="entry name" value="nsLTP1"/>
    <property type="match status" value="1"/>
</dbReference>
<dbReference type="EMBL" id="JACGWM010000007">
    <property type="protein sequence ID" value="KAL0363198.1"/>
    <property type="molecule type" value="Genomic_DNA"/>
</dbReference>
<evidence type="ECO:0000313" key="7">
    <source>
        <dbReference type="EMBL" id="KAL0363198.1"/>
    </source>
</evidence>
<dbReference type="Gene3D" id="1.10.110.10">
    <property type="entry name" value="Plant lipid-transfer and hydrophobic proteins"/>
    <property type="match status" value="1"/>
</dbReference>
<organism evidence="7">
    <name type="scientific">Sesamum calycinum</name>
    <dbReference type="NCBI Taxonomy" id="2727403"/>
    <lineage>
        <taxon>Eukaryota</taxon>
        <taxon>Viridiplantae</taxon>
        <taxon>Streptophyta</taxon>
        <taxon>Embryophyta</taxon>
        <taxon>Tracheophyta</taxon>
        <taxon>Spermatophyta</taxon>
        <taxon>Magnoliopsida</taxon>
        <taxon>eudicotyledons</taxon>
        <taxon>Gunneridae</taxon>
        <taxon>Pentapetalae</taxon>
        <taxon>asterids</taxon>
        <taxon>lamiids</taxon>
        <taxon>Lamiales</taxon>
        <taxon>Pedaliaceae</taxon>
        <taxon>Sesamum</taxon>
    </lineage>
</organism>
<evidence type="ECO:0000256" key="4">
    <source>
        <dbReference type="RuleBase" id="RU000628"/>
    </source>
</evidence>
<keyword evidence="2 4" id="KW-0813">Transport</keyword>
<dbReference type="GO" id="GO:0006869">
    <property type="term" value="P:lipid transport"/>
    <property type="evidence" value="ECO:0007669"/>
    <property type="project" value="InterPro"/>
</dbReference>
<comment type="function">
    <text evidence="4">Plant non-specific lipid-transfer proteins transfer phospholipids as well as galactolipids across membranes. May play a role in wax or cutin deposition in the cell walls of expanding epidermal cells and certain secretory tissues.</text>
</comment>
<dbReference type="InterPro" id="IPR036312">
    <property type="entry name" value="Bifun_inhib/LTP/seed_sf"/>
</dbReference>
<feature type="domain" description="Bifunctional inhibitor/plant lipid transfer protein/seed storage helical" evidence="6">
    <location>
        <begin position="162"/>
        <end position="246"/>
    </location>
</feature>
<feature type="region of interest" description="Disordered" evidence="5">
    <location>
        <begin position="1"/>
        <end position="44"/>
    </location>
</feature>
<protein>
    <recommendedName>
        <fullName evidence="4">Non-specific lipid-transfer protein</fullName>
    </recommendedName>
</protein>
<reference evidence="7" key="2">
    <citation type="journal article" date="2024" name="Plant">
        <title>Genomic evolution and insights into agronomic trait innovations of Sesamum species.</title>
        <authorList>
            <person name="Miao H."/>
            <person name="Wang L."/>
            <person name="Qu L."/>
            <person name="Liu H."/>
            <person name="Sun Y."/>
            <person name="Le M."/>
            <person name="Wang Q."/>
            <person name="Wei S."/>
            <person name="Zheng Y."/>
            <person name="Lin W."/>
            <person name="Duan Y."/>
            <person name="Cao H."/>
            <person name="Xiong S."/>
            <person name="Wang X."/>
            <person name="Wei L."/>
            <person name="Li C."/>
            <person name="Ma Q."/>
            <person name="Ju M."/>
            <person name="Zhao R."/>
            <person name="Li G."/>
            <person name="Mu C."/>
            <person name="Tian Q."/>
            <person name="Mei H."/>
            <person name="Zhang T."/>
            <person name="Gao T."/>
            <person name="Zhang H."/>
        </authorList>
    </citation>
    <scope>NUCLEOTIDE SEQUENCE</scope>
    <source>
        <strain evidence="7">KEN8</strain>
    </source>
</reference>
<evidence type="ECO:0000259" key="6">
    <source>
        <dbReference type="SMART" id="SM00499"/>
    </source>
</evidence>
<feature type="compositionally biased region" description="Basic and acidic residues" evidence="5">
    <location>
        <begin position="14"/>
        <end position="44"/>
    </location>
</feature>
<dbReference type="InterPro" id="IPR000528">
    <property type="entry name" value="Plant_nsLTP"/>
</dbReference>
<comment type="similarity">
    <text evidence="1 4">Belongs to the plant LTP family.</text>
</comment>
<evidence type="ECO:0000256" key="1">
    <source>
        <dbReference type="ARBA" id="ARBA00009748"/>
    </source>
</evidence>
<proteinExistence type="inferred from homology"/>
<keyword evidence="3 4" id="KW-0446">Lipid-binding</keyword>
<feature type="compositionally biased region" description="Basic residues" evidence="5">
    <location>
        <begin position="1"/>
        <end position="13"/>
    </location>
</feature>
<reference evidence="7" key="1">
    <citation type="submission" date="2020-06" db="EMBL/GenBank/DDBJ databases">
        <authorList>
            <person name="Li T."/>
            <person name="Hu X."/>
            <person name="Zhang T."/>
            <person name="Song X."/>
            <person name="Zhang H."/>
            <person name="Dai N."/>
            <person name="Sheng W."/>
            <person name="Hou X."/>
            <person name="Wei L."/>
        </authorList>
    </citation>
    <scope>NUCLEOTIDE SEQUENCE</scope>
    <source>
        <strain evidence="7">KEN8</strain>
        <tissue evidence="7">Leaf</tissue>
    </source>
</reference>
<dbReference type="PRINTS" id="PR00382">
    <property type="entry name" value="LIPIDTRNSFER"/>
</dbReference>
<dbReference type="Pfam" id="PF00234">
    <property type="entry name" value="Tryp_alpha_amyl"/>
    <property type="match status" value="1"/>
</dbReference>
<gene>
    <name evidence="7" type="ORF">Scaly_1275000</name>
</gene>
<name>A0AAW2Q604_9LAMI</name>
<dbReference type="InterPro" id="IPR016140">
    <property type="entry name" value="Bifunc_inhib/LTP/seed_store"/>
</dbReference>
<comment type="caution">
    <text evidence="7">The sequence shown here is derived from an EMBL/GenBank/DDBJ whole genome shotgun (WGS) entry which is preliminary data.</text>
</comment>
<dbReference type="SMART" id="SM00499">
    <property type="entry name" value="AAI"/>
    <property type="match status" value="1"/>
</dbReference>
<dbReference type="GO" id="GO:0008289">
    <property type="term" value="F:lipid binding"/>
    <property type="evidence" value="ECO:0007669"/>
    <property type="project" value="UniProtKB-KW"/>
</dbReference>
<evidence type="ECO:0000256" key="3">
    <source>
        <dbReference type="ARBA" id="ARBA00023121"/>
    </source>
</evidence>
<sequence length="248" mass="26959">MQTRRRGRRRRGRERGGDGEGEGKRWRGDRQGEGRGEGSATRGREKRGLVGDWFGGGVGAGWCAGGGGWIGRHQIFVCTSNPPPNVQPRYSSLIYFWNEFEVRLLTIINTAQTGRKKHTKGGINLVYELLEIMSVKVVYCLVCVMALLVSALAESHANEVSCPRAVALLTPCLAYLTGKASNVTVPCCRGANTLKDMVKTKPDIKSTCECLKKAAAAAHVITDRAKALPGLCHIQIPVPIDPNVDCSR</sequence>
<dbReference type="AlphaFoldDB" id="A0AAW2Q604"/>
<evidence type="ECO:0000256" key="2">
    <source>
        <dbReference type="ARBA" id="ARBA00022448"/>
    </source>
</evidence>